<comment type="similarity">
    <text evidence="1">Belongs to the sigma-70 factor family. ECF subfamily.</text>
</comment>
<name>A0A432Y9D2_9GAMM</name>
<dbReference type="Proteomes" id="UP000287330">
    <property type="component" value="Unassembled WGS sequence"/>
</dbReference>
<dbReference type="InterPro" id="IPR007627">
    <property type="entry name" value="RNA_pol_sigma70_r2"/>
</dbReference>
<keyword evidence="4" id="KW-0238">DNA-binding</keyword>
<dbReference type="Pfam" id="PF04545">
    <property type="entry name" value="Sigma70_r4"/>
    <property type="match status" value="1"/>
</dbReference>
<dbReference type="SUPFAM" id="SSF88946">
    <property type="entry name" value="Sigma2 domain of RNA polymerase sigma factors"/>
    <property type="match status" value="1"/>
</dbReference>
<dbReference type="NCBIfam" id="TIGR02937">
    <property type="entry name" value="sigma70-ECF"/>
    <property type="match status" value="1"/>
</dbReference>
<evidence type="ECO:0000259" key="7">
    <source>
        <dbReference type="Pfam" id="PF04545"/>
    </source>
</evidence>
<evidence type="ECO:0000313" key="8">
    <source>
        <dbReference type="EMBL" id="RUO57595.1"/>
    </source>
</evidence>
<gene>
    <name evidence="8" type="ORF">CWE25_03780</name>
</gene>
<dbReference type="GO" id="GO:0006352">
    <property type="term" value="P:DNA-templated transcription initiation"/>
    <property type="evidence" value="ECO:0007669"/>
    <property type="project" value="InterPro"/>
</dbReference>
<dbReference type="PANTHER" id="PTHR43133:SF62">
    <property type="entry name" value="RNA POLYMERASE SIGMA FACTOR SIGZ"/>
    <property type="match status" value="1"/>
</dbReference>
<dbReference type="PANTHER" id="PTHR43133">
    <property type="entry name" value="RNA POLYMERASE ECF-TYPE SIGMA FACTO"/>
    <property type="match status" value="1"/>
</dbReference>
<dbReference type="Pfam" id="PF04542">
    <property type="entry name" value="Sigma70_r2"/>
    <property type="match status" value="1"/>
</dbReference>
<dbReference type="Gene3D" id="1.10.1740.10">
    <property type="match status" value="1"/>
</dbReference>
<evidence type="ECO:0000313" key="9">
    <source>
        <dbReference type="Proteomes" id="UP000287330"/>
    </source>
</evidence>
<accession>A0A432Y9D2</accession>
<proteinExistence type="inferred from homology"/>
<dbReference type="InterPro" id="IPR014284">
    <property type="entry name" value="RNA_pol_sigma-70_dom"/>
</dbReference>
<evidence type="ECO:0000256" key="3">
    <source>
        <dbReference type="ARBA" id="ARBA00023082"/>
    </source>
</evidence>
<dbReference type="EMBL" id="PIPV01000002">
    <property type="protein sequence ID" value="RUO57595.1"/>
    <property type="molecule type" value="Genomic_DNA"/>
</dbReference>
<dbReference type="SUPFAM" id="SSF88659">
    <property type="entry name" value="Sigma3 and sigma4 domains of RNA polymerase sigma factors"/>
    <property type="match status" value="1"/>
</dbReference>
<dbReference type="GO" id="GO:0003677">
    <property type="term" value="F:DNA binding"/>
    <property type="evidence" value="ECO:0007669"/>
    <property type="project" value="UniProtKB-KW"/>
</dbReference>
<dbReference type="NCBIfam" id="NF008890">
    <property type="entry name" value="PRK11924.1-3"/>
    <property type="match status" value="1"/>
</dbReference>
<evidence type="ECO:0000256" key="5">
    <source>
        <dbReference type="ARBA" id="ARBA00023163"/>
    </source>
</evidence>
<reference evidence="9" key="1">
    <citation type="journal article" date="2018" name="Front. Microbiol.">
        <title>Genome-Based Analysis Reveals the Taxonomy and Diversity of the Family Idiomarinaceae.</title>
        <authorList>
            <person name="Liu Y."/>
            <person name="Lai Q."/>
            <person name="Shao Z."/>
        </authorList>
    </citation>
    <scope>NUCLEOTIDE SEQUENCE [LARGE SCALE GENOMIC DNA]</scope>
    <source>
        <strain evidence="9">F23</strain>
    </source>
</reference>
<comment type="caution">
    <text evidence="8">The sequence shown here is derived from an EMBL/GenBank/DDBJ whole genome shotgun (WGS) entry which is preliminary data.</text>
</comment>
<feature type="domain" description="RNA polymerase sigma-70 region 2" evidence="6">
    <location>
        <begin position="44"/>
        <end position="112"/>
    </location>
</feature>
<dbReference type="InterPro" id="IPR013325">
    <property type="entry name" value="RNA_pol_sigma_r2"/>
</dbReference>
<keyword evidence="5" id="KW-0804">Transcription</keyword>
<dbReference type="AlphaFoldDB" id="A0A432Y9D2"/>
<feature type="domain" description="RNA polymerase sigma-70 region 4" evidence="7">
    <location>
        <begin position="154"/>
        <end position="200"/>
    </location>
</feature>
<dbReference type="CDD" id="cd06171">
    <property type="entry name" value="Sigma70_r4"/>
    <property type="match status" value="1"/>
</dbReference>
<evidence type="ECO:0000256" key="1">
    <source>
        <dbReference type="ARBA" id="ARBA00010641"/>
    </source>
</evidence>
<sequence>MQTVTSHTSQRGVMTTSQQDTAEKAAQLLAQIAESRSRQAFSELFSHFAPKLQAYGTRQFGNEQTAMDLVQETMTNVWHKAHLFKADKGSPSTWIFTIARNIRFDLLRKNKKRKDDISADELWPILAEQNDNLDDDYALDQDILLQEISHYYGQLPDAQRIVVEKIYVEGKSQQEVSDSLGIPLGTVKSRTRLALKKLKELIVEHD</sequence>
<dbReference type="InterPro" id="IPR013324">
    <property type="entry name" value="RNA_pol_sigma_r3/r4-like"/>
</dbReference>
<dbReference type="GO" id="GO:0016987">
    <property type="term" value="F:sigma factor activity"/>
    <property type="evidence" value="ECO:0007669"/>
    <property type="project" value="UniProtKB-KW"/>
</dbReference>
<dbReference type="Gene3D" id="1.10.10.10">
    <property type="entry name" value="Winged helix-like DNA-binding domain superfamily/Winged helix DNA-binding domain"/>
    <property type="match status" value="1"/>
</dbReference>
<keyword evidence="2" id="KW-0805">Transcription regulation</keyword>
<protein>
    <submittedName>
        <fullName evidence="8">RNA polymerase subunit sigma</fullName>
    </submittedName>
</protein>
<evidence type="ECO:0000256" key="2">
    <source>
        <dbReference type="ARBA" id="ARBA00023015"/>
    </source>
</evidence>
<dbReference type="InterPro" id="IPR036388">
    <property type="entry name" value="WH-like_DNA-bd_sf"/>
</dbReference>
<organism evidence="8 9">
    <name type="scientific">Idiomarina fontislapidosi</name>
    <dbReference type="NCBI Taxonomy" id="263723"/>
    <lineage>
        <taxon>Bacteria</taxon>
        <taxon>Pseudomonadati</taxon>
        <taxon>Pseudomonadota</taxon>
        <taxon>Gammaproteobacteria</taxon>
        <taxon>Alteromonadales</taxon>
        <taxon>Idiomarinaceae</taxon>
        <taxon>Idiomarina</taxon>
    </lineage>
</organism>
<dbReference type="InterPro" id="IPR039425">
    <property type="entry name" value="RNA_pol_sigma-70-like"/>
</dbReference>
<evidence type="ECO:0000256" key="4">
    <source>
        <dbReference type="ARBA" id="ARBA00023125"/>
    </source>
</evidence>
<dbReference type="InterPro" id="IPR007630">
    <property type="entry name" value="RNA_pol_sigma70_r4"/>
</dbReference>
<dbReference type="RefSeq" id="WP_110573230.1">
    <property type="nucleotide sequence ID" value="NZ_PIPV01000002.1"/>
</dbReference>
<keyword evidence="3" id="KW-0731">Sigma factor</keyword>
<keyword evidence="9" id="KW-1185">Reference proteome</keyword>
<dbReference type="OrthoDB" id="9784272at2"/>
<evidence type="ECO:0000259" key="6">
    <source>
        <dbReference type="Pfam" id="PF04542"/>
    </source>
</evidence>